<feature type="region of interest" description="Disordered" evidence="1">
    <location>
        <begin position="233"/>
        <end position="265"/>
    </location>
</feature>
<feature type="region of interest" description="Disordered" evidence="1">
    <location>
        <begin position="15"/>
        <end position="51"/>
    </location>
</feature>
<gene>
    <name evidence="3" type="ORF">Ddye_007942</name>
</gene>
<accession>A0AAD9XKY1</accession>
<comment type="caution">
    <text evidence="3">The sequence shown here is derived from an EMBL/GenBank/DDBJ whole genome shotgun (WGS) entry which is preliminary data.</text>
</comment>
<organism evidence="3 4">
    <name type="scientific">Dipteronia dyeriana</name>
    <dbReference type="NCBI Taxonomy" id="168575"/>
    <lineage>
        <taxon>Eukaryota</taxon>
        <taxon>Viridiplantae</taxon>
        <taxon>Streptophyta</taxon>
        <taxon>Embryophyta</taxon>
        <taxon>Tracheophyta</taxon>
        <taxon>Spermatophyta</taxon>
        <taxon>Magnoliopsida</taxon>
        <taxon>eudicotyledons</taxon>
        <taxon>Gunneridae</taxon>
        <taxon>Pentapetalae</taxon>
        <taxon>rosids</taxon>
        <taxon>malvids</taxon>
        <taxon>Sapindales</taxon>
        <taxon>Sapindaceae</taxon>
        <taxon>Hippocastanoideae</taxon>
        <taxon>Acereae</taxon>
        <taxon>Dipteronia</taxon>
    </lineage>
</organism>
<sequence>MGSDEYENIYQLIINDSGDGVLNEENDNDNSDEDPNENNDSGDEYDVNEDGITQEEVLVSGNKGDKDKERDQPNKGIAFKLGGDDRIKLEVGQLFKDGSHFKEIILGYSIQEGFKLKRIRNERRRITYGCEANGFALRVHSSPTYDRVTYMLKIFTDNHNYLAVPKNSDVTSVWLRNKFEIFIKENPSTNIKVGRNPTPTLGHLGLASTHDGTTTSAALGGLSTAAAPTCPLFSSAHEEPSIPRDASNHVSTQPLTQDAPHLSNL</sequence>
<reference evidence="3" key="1">
    <citation type="journal article" date="2023" name="Plant J.">
        <title>Genome sequences and population genomics provide insights into the demographic history, inbreeding, and mutation load of two 'living fossil' tree species of Dipteronia.</title>
        <authorList>
            <person name="Feng Y."/>
            <person name="Comes H.P."/>
            <person name="Chen J."/>
            <person name="Zhu S."/>
            <person name="Lu R."/>
            <person name="Zhang X."/>
            <person name="Li P."/>
            <person name="Qiu J."/>
            <person name="Olsen K.M."/>
            <person name="Qiu Y."/>
        </authorList>
    </citation>
    <scope>NUCLEOTIDE SEQUENCE</scope>
    <source>
        <strain evidence="3">KIB01</strain>
    </source>
</reference>
<evidence type="ECO:0000256" key="1">
    <source>
        <dbReference type="SAM" id="MobiDB-lite"/>
    </source>
</evidence>
<dbReference type="Proteomes" id="UP001280121">
    <property type="component" value="Unassembled WGS sequence"/>
</dbReference>
<dbReference type="AlphaFoldDB" id="A0AAD9XKY1"/>
<dbReference type="Pfam" id="PF03108">
    <property type="entry name" value="DBD_Tnp_Mut"/>
    <property type="match status" value="1"/>
</dbReference>
<feature type="compositionally biased region" description="Acidic residues" evidence="1">
    <location>
        <begin position="22"/>
        <end position="51"/>
    </location>
</feature>
<feature type="domain" description="Transposase MuDR plant" evidence="2">
    <location>
        <begin position="87"/>
        <end position="148"/>
    </location>
</feature>
<name>A0AAD9XKY1_9ROSI</name>
<dbReference type="InterPro" id="IPR004332">
    <property type="entry name" value="Transposase_MuDR"/>
</dbReference>
<evidence type="ECO:0000313" key="4">
    <source>
        <dbReference type="Proteomes" id="UP001280121"/>
    </source>
</evidence>
<dbReference type="EMBL" id="JANJYI010000002">
    <property type="protein sequence ID" value="KAK2661409.1"/>
    <property type="molecule type" value="Genomic_DNA"/>
</dbReference>
<keyword evidence="4" id="KW-1185">Reference proteome</keyword>
<evidence type="ECO:0000313" key="3">
    <source>
        <dbReference type="EMBL" id="KAK2661409.1"/>
    </source>
</evidence>
<protein>
    <recommendedName>
        <fullName evidence="2">Transposase MuDR plant domain-containing protein</fullName>
    </recommendedName>
</protein>
<evidence type="ECO:0000259" key="2">
    <source>
        <dbReference type="Pfam" id="PF03108"/>
    </source>
</evidence>
<proteinExistence type="predicted"/>